<evidence type="ECO:0000256" key="1">
    <source>
        <dbReference type="SAM" id="MobiDB-lite"/>
    </source>
</evidence>
<protein>
    <submittedName>
        <fullName evidence="2">Uncharacterized protein</fullName>
    </submittedName>
</protein>
<dbReference type="AlphaFoldDB" id="A0A5B7GS42"/>
<name>A0A5B7GS42_PORTR</name>
<proteinExistence type="predicted"/>
<sequence>MDVGVRNRKNKTSPKSGKKTKGSDGGQTHPADTDALKKSIEKLQHLNENINRDSVSTSGWVDVYLCVCSPGSVLGGVEMPPQPGPLNLHLPVYR</sequence>
<gene>
    <name evidence="2" type="ORF">E2C01_054491</name>
</gene>
<feature type="compositionally biased region" description="Basic residues" evidence="1">
    <location>
        <begin position="1"/>
        <end position="20"/>
    </location>
</feature>
<dbReference type="EMBL" id="VSRR010017524">
    <property type="protein sequence ID" value="MPC60446.1"/>
    <property type="molecule type" value="Genomic_DNA"/>
</dbReference>
<comment type="caution">
    <text evidence="2">The sequence shown here is derived from an EMBL/GenBank/DDBJ whole genome shotgun (WGS) entry which is preliminary data.</text>
</comment>
<evidence type="ECO:0000313" key="3">
    <source>
        <dbReference type="Proteomes" id="UP000324222"/>
    </source>
</evidence>
<organism evidence="2 3">
    <name type="scientific">Portunus trituberculatus</name>
    <name type="common">Swimming crab</name>
    <name type="synonym">Neptunus trituberculatus</name>
    <dbReference type="NCBI Taxonomy" id="210409"/>
    <lineage>
        <taxon>Eukaryota</taxon>
        <taxon>Metazoa</taxon>
        <taxon>Ecdysozoa</taxon>
        <taxon>Arthropoda</taxon>
        <taxon>Crustacea</taxon>
        <taxon>Multicrustacea</taxon>
        <taxon>Malacostraca</taxon>
        <taxon>Eumalacostraca</taxon>
        <taxon>Eucarida</taxon>
        <taxon>Decapoda</taxon>
        <taxon>Pleocyemata</taxon>
        <taxon>Brachyura</taxon>
        <taxon>Eubrachyura</taxon>
        <taxon>Portunoidea</taxon>
        <taxon>Portunidae</taxon>
        <taxon>Portuninae</taxon>
        <taxon>Portunus</taxon>
    </lineage>
</organism>
<reference evidence="2 3" key="1">
    <citation type="submission" date="2019-05" db="EMBL/GenBank/DDBJ databases">
        <title>Another draft genome of Portunus trituberculatus and its Hox gene families provides insights of decapod evolution.</title>
        <authorList>
            <person name="Jeong J.-H."/>
            <person name="Song I."/>
            <person name="Kim S."/>
            <person name="Choi T."/>
            <person name="Kim D."/>
            <person name="Ryu S."/>
            <person name="Kim W."/>
        </authorList>
    </citation>
    <scope>NUCLEOTIDE SEQUENCE [LARGE SCALE GENOMIC DNA]</scope>
    <source>
        <tissue evidence="2">Muscle</tissue>
    </source>
</reference>
<keyword evidence="3" id="KW-1185">Reference proteome</keyword>
<dbReference type="Proteomes" id="UP000324222">
    <property type="component" value="Unassembled WGS sequence"/>
</dbReference>
<accession>A0A5B7GS42</accession>
<feature type="region of interest" description="Disordered" evidence="1">
    <location>
        <begin position="1"/>
        <end position="37"/>
    </location>
</feature>
<evidence type="ECO:0000313" key="2">
    <source>
        <dbReference type="EMBL" id="MPC60446.1"/>
    </source>
</evidence>